<dbReference type="Proteomes" id="UP000730739">
    <property type="component" value="Unassembled WGS sequence"/>
</dbReference>
<protein>
    <submittedName>
        <fullName evidence="3">Phage tail protein X</fullName>
    </submittedName>
</protein>
<accession>A0ABS4QV11</accession>
<evidence type="ECO:0000313" key="4">
    <source>
        <dbReference type="Proteomes" id="UP000730739"/>
    </source>
</evidence>
<organism evidence="3 4">
    <name type="scientific">Sinorhizobium kostiense</name>
    <dbReference type="NCBI Taxonomy" id="76747"/>
    <lineage>
        <taxon>Bacteria</taxon>
        <taxon>Pseudomonadati</taxon>
        <taxon>Pseudomonadota</taxon>
        <taxon>Alphaproteobacteria</taxon>
        <taxon>Hyphomicrobiales</taxon>
        <taxon>Rhizobiaceae</taxon>
        <taxon>Sinorhizobium/Ensifer group</taxon>
        <taxon>Sinorhizobium</taxon>
    </lineage>
</organism>
<dbReference type="CDD" id="cd00118">
    <property type="entry name" value="LysM"/>
    <property type="match status" value="1"/>
</dbReference>
<dbReference type="Gene3D" id="3.10.350.10">
    <property type="entry name" value="LysM domain"/>
    <property type="match status" value="1"/>
</dbReference>
<dbReference type="InterPro" id="IPR036779">
    <property type="entry name" value="LysM_dom_sf"/>
</dbReference>
<evidence type="ECO:0000256" key="1">
    <source>
        <dbReference type="SAM" id="SignalP"/>
    </source>
</evidence>
<gene>
    <name evidence="3" type="ORF">J2Z31_000486</name>
</gene>
<feature type="domain" description="LysM" evidence="2">
    <location>
        <begin position="35"/>
        <end position="72"/>
    </location>
</feature>
<sequence length="234" mass="24781">MRQLNPTAGFVAAALCVLAFPAAAQPCGKTEALATGETLEQLAGRCSTTVEAILSANPSLERNEIRAGLQLEMPAEAADDDWLDRARDAVREAGERVDEAARAAGRSVSDYLSDQPDLNRDLLEFGERLGLPGISPSPTKGAELVVASKGTAPGEEVSLEAWGLPGNAEVTVGVRIGDEPDFRTVSRAKTDQSGMLKVTIPVPEEARAGQEIAFVVETVNRRVRLVSDPFEIGS</sequence>
<keyword evidence="1" id="KW-0732">Signal</keyword>
<comment type="caution">
    <text evidence="3">The sequence shown here is derived from an EMBL/GenBank/DDBJ whole genome shotgun (WGS) entry which is preliminary data.</text>
</comment>
<proteinExistence type="predicted"/>
<dbReference type="EMBL" id="JAGILA010000001">
    <property type="protein sequence ID" value="MBP2233996.1"/>
    <property type="molecule type" value="Genomic_DNA"/>
</dbReference>
<feature type="signal peptide" evidence="1">
    <location>
        <begin position="1"/>
        <end position="24"/>
    </location>
</feature>
<dbReference type="InterPro" id="IPR018392">
    <property type="entry name" value="LysM"/>
</dbReference>
<evidence type="ECO:0000259" key="2">
    <source>
        <dbReference type="Pfam" id="PF01476"/>
    </source>
</evidence>
<dbReference type="Pfam" id="PF01476">
    <property type="entry name" value="LysM"/>
    <property type="match status" value="1"/>
</dbReference>
<feature type="chain" id="PRO_5045328238" evidence="1">
    <location>
        <begin position="25"/>
        <end position="234"/>
    </location>
</feature>
<keyword evidence="4" id="KW-1185">Reference proteome</keyword>
<name>A0ABS4QV11_9HYPH</name>
<reference evidence="3 4" key="1">
    <citation type="submission" date="2021-03" db="EMBL/GenBank/DDBJ databases">
        <title>Genomic Encyclopedia of Type Strains, Phase IV (KMG-IV): sequencing the most valuable type-strain genomes for metagenomic binning, comparative biology and taxonomic classification.</title>
        <authorList>
            <person name="Goeker M."/>
        </authorList>
    </citation>
    <scope>NUCLEOTIDE SEQUENCE [LARGE SCALE GENOMIC DNA]</scope>
    <source>
        <strain evidence="3 4">DSM 13372</strain>
    </source>
</reference>
<evidence type="ECO:0000313" key="3">
    <source>
        <dbReference type="EMBL" id="MBP2233996.1"/>
    </source>
</evidence>
<dbReference type="RefSeq" id="WP_209600275.1">
    <property type="nucleotide sequence ID" value="NZ_JAGILA010000001.1"/>
</dbReference>